<dbReference type="AlphaFoldDB" id="A0A8C7P586"/>
<organism evidence="1 2">
    <name type="scientific">Oncorhynchus mykiss</name>
    <name type="common">Rainbow trout</name>
    <name type="synonym">Salmo gairdneri</name>
    <dbReference type="NCBI Taxonomy" id="8022"/>
    <lineage>
        <taxon>Eukaryota</taxon>
        <taxon>Metazoa</taxon>
        <taxon>Chordata</taxon>
        <taxon>Craniata</taxon>
        <taxon>Vertebrata</taxon>
        <taxon>Euteleostomi</taxon>
        <taxon>Actinopterygii</taxon>
        <taxon>Neopterygii</taxon>
        <taxon>Teleostei</taxon>
        <taxon>Protacanthopterygii</taxon>
        <taxon>Salmoniformes</taxon>
        <taxon>Salmonidae</taxon>
        <taxon>Salmoninae</taxon>
        <taxon>Oncorhynchus</taxon>
    </lineage>
</organism>
<name>A0A8C7P586_ONCMY</name>
<reference evidence="1" key="1">
    <citation type="submission" date="2020-07" db="EMBL/GenBank/DDBJ databases">
        <title>A long reads based de novo assembly of the rainbow trout Arlee double haploid line genome.</title>
        <authorList>
            <person name="Gao G."/>
            <person name="Palti Y."/>
        </authorList>
    </citation>
    <scope>NUCLEOTIDE SEQUENCE [LARGE SCALE GENOMIC DNA]</scope>
</reference>
<reference evidence="1" key="2">
    <citation type="submission" date="2025-08" db="UniProtKB">
        <authorList>
            <consortium name="Ensembl"/>
        </authorList>
    </citation>
    <scope>IDENTIFICATION</scope>
</reference>
<dbReference type="Ensembl" id="ENSOMYT00000018686.2">
    <property type="protein sequence ID" value="ENSOMYP00000016948.1"/>
    <property type="gene ID" value="ENSOMYG00000008343.2"/>
</dbReference>
<reference evidence="1" key="3">
    <citation type="submission" date="2025-09" db="UniProtKB">
        <authorList>
            <consortium name="Ensembl"/>
        </authorList>
    </citation>
    <scope>IDENTIFICATION</scope>
</reference>
<evidence type="ECO:0000313" key="1">
    <source>
        <dbReference type="Ensembl" id="ENSOMYP00000016948.1"/>
    </source>
</evidence>
<accession>A0A8C7P586</accession>
<keyword evidence="2" id="KW-1185">Reference proteome</keyword>
<proteinExistence type="predicted"/>
<protein>
    <submittedName>
        <fullName evidence="1">Uncharacterized protein</fullName>
    </submittedName>
</protein>
<sequence length="111" mass="11930">MVHFQAVSQPAVIGSPTGRRTIGPAPSGFVTRLVQAGEEVPVWMASVTHLPSLLLPQSPCVLNLLVGVLDDPWVGRNQFPQLRCDPTKLCRLLTLLCSQALQDAFGTAKKA</sequence>
<evidence type="ECO:0000313" key="2">
    <source>
        <dbReference type="Proteomes" id="UP000694395"/>
    </source>
</evidence>
<dbReference type="Proteomes" id="UP000694395">
    <property type="component" value="Chromosome 16"/>
</dbReference>